<name>A0ABD6EHK9_9BILA</name>
<evidence type="ECO:0000313" key="3">
    <source>
        <dbReference type="Proteomes" id="UP001608902"/>
    </source>
</evidence>
<dbReference type="AlphaFoldDB" id="A0ABD6EHK9"/>
<dbReference type="InterPro" id="IPR014720">
    <property type="entry name" value="dsRBD_dom"/>
</dbReference>
<keyword evidence="3" id="KW-1185">Reference proteome</keyword>
<dbReference type="InterPro" id="IPR002466">
    <property type="entry name" value="A_deamin"/>
</dbReference>
<evidence type="ECO:0000259" key="1">
    <source>
        <dbReference type="PROSITE" id="PS50141"/>
    </source>
</evidence>
<protein>
    <recommendedName>
        <fullName evidence="1">A to I editase domain-containing protein</fullName>
    </recommendedName>
</protein>
<accession>A0ABD6EHK9</accession>
<dbReference type="Pfam" id="PF02137">
    <property type="entry name" value="A_deamin"/>
    <property type="match status" value="1"/>
</dbReference>
<dbReference type="CDD" id="cd00048">
    <property type="entry name" value="DSRM_SF"/>
    <property type="match status" value="1"/>
</dbReference>
<dbReference type="PROSITE" id="PS50141">
    <property type="entry name" value="A_DEAMIN_EDITASE"/>
    <property type="match status" value="1"/>
</dbReference>
<gene>
    <name evidence="2" type="ORF">AB6A40_003580</name>
</gene>
<comment type="caution">
    <text evidence="2">The sequence shown here is derived from an EMBL/GenBank/DDBJ whole genome shotgun (WGS) entry which is preliminary data.</text>
</comment>
<reference evidence="2 3" key="1">
    <citation type="submission" date="2024-08" db="EMBL/GenBank/DDBJ databases">
        <title>Gnathostoma spinigerum genome.</title>
        <authorList>
            <person name="Gonzalez-Bertolin B."/>
            <person name="Monzon S."/>
            <person name="Zaballos A."/>
            <person name="Jimenez P."/>
            <person name="Dekumyoy P."/>
            <person name="Varona S."/>
            <person name="Cuesta I."/>
            <person name="Sumanam S."/>
            <person name="Adisakwattana P."/>
            <person name="Gasser R.B."/>
            <person name="Hernandez-Gonzalez A."/>
            <person name="Young N.D."/>
            <person name="Perteguer M.J."/>
        </authorList>
    </citation>
    <scope>NUCLEOTIDE SEQUENCE [LARGE SCALE GENOMIC DNA]</scope>
    <source>
        <strain evidence="2">AL3</strain>
        <tissue evidence="2">Liver</tissue>
    </source>
</reference>
<dbReference type="Pfam" id="PF00035">
    <property type="entry name" value="dsrm"/>
    <property type="match status" value="1"/>
</dbReference>
<organism evidence="2 3">
    <name type="scientific">Gnathostoma spinigerum</name>
    <dbReference type="NCBI Taxonomy" id="75299"/>
    <lineage>
        <taxon>Eukaryota</taxon>
        <taxon>Metazoa</taxon>
        <taxon>Ecdysozoa</taxon>
        <taxon>Nematoda</taxon>
        <taxon>Chromadorea</taxon>
        <taxon>Rhabditida</taxon>
        <taxon>Spirurina</taxon>
        <taxon>Gnathostomatomorpha</taxon>
        <taxon>Gnathostomatoidea</taxon>
        <taxon>Gnathostomatidae</taxon>
        <taxon>Gnathostoma</taxon>
    </lineage>
</organism>
<dbReference type="Proteomes" id="UP001608902">
    <property type="component" value="Unassembled WGS sequence"/>
</dbReference>
<dbReference type="PANTHER" id="PTHR10910">
    <property type="entry name" value="EUKARYOTE SPECIFIC DSRNA BINDING PROTEIN"/>
    <property type="match status" value="1"/>
</dbReference>
<dbReference type="SMART" id="SM00552">
    <property type="entry name" value="ADEAMc"/>
    <property type="match status" value="1"/>
</dbReference>
<proteinExistence type="predicted"/>
<evidence type="ECO:0000313" key="2">
    <source>
        <dbReference type="EMBL" id="MFH4976871.1"/>
    </source>
</evidence>
<dbReference type="EMBL" id="JBGFUD010001880">
    <property type="protein sequence ID" value="MFH4976871.1"/>
    <property type="molecule type" value="Genomic_DNA"/>
</dbReference>
<dbReference type="PANTHER" id="PTHR10910:SF62">
    <property type="entry name" value="AT07585P-RELATED"/>
    <property type="match status" value="1"/>
</dbReference>
<feature type="domain" description="A to I editase" evidence="1">
    <location>
        <begin position="130"/>
        <end position="452"/>
    </location>
</feature>
<sequence length="456" mass="51307">MKQMPPVFTTSHIGKEPPLFQTTVQLFGRTFSGAPCTKKREAKASCCYAAVDFIVQSRTLINPISSMNSLSKVINQLCNASKTIFDECQRIVYDHLLTQSQFCIEIQRSSKVIAAIFLYDASCSKCFLLSWATGNKCIHGDSISLEGRAVNDCHAEILARKGLLRFLYQQIQLYARNRFMSIFVSDGDRLKLRSSLSFHLFINTAPCGDGRTFSFASEESDKRNGSNHDPFYSKQRGLLRTKIEDGEGTVLIPCDLSRQTVDGVFGGERLRVMSCSDKILKWNVLGLQGCLLSCMINPIFLCSITIGQLFHYGNLCRSLCCRMKSTNAEVRANHPYLYNCSMSSGRLISKSCHTATNWNASDCTVEVIDSQTGRLHNSKASSRLCKLSFFQIFVETLRLIQPSSPVPSQELTYAEAKCRCLDYIKRRSLFRKNLTENGCGHWLTKPPEEEMFALCE</sequence>